<feature type="domain" description="Zn(2)-C6 fungal-type" evidence="3">
    <location>
        <begin position="10"/>
        <end position="38"/>
    </location>
</feature>
<evidence type="ECO:0000256" key="1">
    <source>
        <dbReference type="ARBA" id="ARBA00023242"/>
    </source>
</evidence>
<dbReference type="InterPro" id="IPR001138">
    <property type="entry name" value="Zn2Cys6_DnaBD"/>
</dbReference>
<dbReference type="InterPro" id="IPR036864">
    <property type="entry name" value="Zn2-C6_fun-type_DNA-bd_sf"/>
</dbReference>
<feature type="compositionally biased region" description="Polar residues" evidence="2">
    <location>
        <begin position="72"/>
        <end position="86"/>
    </location>
</feature>
<protein>
    <recommendedName>
        <fullName evidence="3">Zn(2)-C6 fungal-type domain-containing protein</fullName>
    </recommendedName>
</protein>
<dbReference type="Proteomes" id="UP000443090">
    <property type="component" value="Unassembled WGS sequence"/>
</dbReference>
<feature type="compositionally biased region" description="Low complexity" evidence="2">
    <location>
        <begin position="57"/>
        <end position="71"/>
    </location>
</feature>
<evidence type="ECO:0000256" key="2">
    <source>
        <dbReference type="SAM" id="MobiDB-lite"/>
    </source>
</evidence>
<keyword evidence="5" id="KW-1185">Reference proteome</keyword>
<dbReference type="Pfam" id="PF00172">
    <property type="entry name" value="Zn_clus"/>
    <property type="match status" value="1"/>
</dbReference>
<comment type="caution">
    <text evidence="4">The sequence shown here is derived from an EMBL/GenBank/DDBJ whole genome shotgun (WGS) entry which is preliminary data.</text>
</comment>
<dbReference type="GO" id="GO:0008270">
    <property type="term" value="F:zinc ion binding"/>
    <property type="evidence" value="ECO:0007669"/>
    <property type="project" value="InterPro"/>
</dbReference>
<name>A0A8H8RIJ8_9HELO</name>
<dbReference type="InterPro" id="IPR021858">
    <property type="entry name" value="Fun_TF"/>
</dbReference>
<dbReference type="OrthoDB" id="3525185at2759"/>
<dbReference type="PROSITE" id="PS00463">
    <property type="entry name" value="ZN2_CY6_FUNGAL_1"/>
    <property type="match status" value="1"/>
</dbReference>
<sequence>MARTAGRSRGCGICRKRRVKCDETLPECTQCKKNGKKCPGPITDTFYVIATDARTFPSSSPPASSQLSRNSTIHPPSYSTSTLDSSNEALQPVVQKATTDRLVLSDFNTSALTKVRNDVFLPTIPSYYQPSRAEAFEQLFFSHFFSAYGHGIEMIGACSWLAKLPSLIATSHSSPTMRYAVRATSMAFYGRLNASVSIQTEARRTYTKALETRRKDICRNTDANRTPEEALCSTVLMCYFELVVKTTPLAWMQHLDAAVAILEAVGPEACQKGLMHQLFRTVRLGIGFSSVMLKKPHIFARDDWKTIPFPNPKMKLDDLVDVVLLIPEYISRADSMIYTASTFDLEESLQNLWAGLSVLILDLDTQIQNDAEPLPLLETDVLLPNHDSIMPVISYSGPFAGCLAAIRHAAYLICFSLLSTESIGNQDQAFHHSEAVLHAVGHVDTCSESPASSLFLTTVFALNVVSVWSPSPLHQEHATKKLEGKFN</sequence>
<dbReference type="SUPFAM" id="SSF57701">
    <property type="entry name" value="Zn2/Cys6 DNA-binding domain"/>
    <property type="match status" value="1"/>
</dbReference>
<accession>A0A8H8RIJ8</accession>
<keyword evidence="1" id="KW-0539">Nucleus</keyword>
<dbReference type="CDD" id="cd00067">
    <property type="entry name" value="GAL4"/>
    <property type="match status" value="1"/>
</dbReference>
<evidence type="ECO:0000259" key="3">
    <source>
        <dbReference type="PROSITE" id="PS50048"/>
    </source>
</evidence>
<dbReference type="AlphaFoldDB" id="A0A8H8RIJ8"/>
<dbReference type="GO" id="GO:0000981">
    <property type="term" value="F:DNA-binding transcription factor activity, RNA polymerase II-specific"/>
    <property type="evidence" value="ECO:0007669"/>
    <property type="project" value="InterPro"/>
</dbReference>
<gene>
    <name evidence="4" type="ORF">LOCC1_G007129</name>
</gene>
<dbReference type="Pfam" id="PF11951">
    <property type="entry name" value="Fungal_trans_2"/>
    <property type="match status" value="1"/>
</dbReference>
<evidence type="ECO:0000313" key="5">
    <source>
        <dbReference type="Proteomes" id="UP000443090"/>
    </source>
</evidence>
<dbReference type="EMBL" id="QGMI01000946">
    <property type="protein sequence ID" value="TVY35626.1"/>
    <property type="molecule type" value="Genomic_DNA"/>
</dbReference>
<dbReference type="InterPro" id="IPR053178">
    <property type="entry name" value="Osmoadaptation_assoc"/>
</dbReference>
<evidence type="ECO:0000313" key="4">
    <source>
        <dbReference type="EMBL" id="TVY35626.1"/>
    </source>
</evidence>
<dbReference type="PROSITE" id="PS50048">
    <property type="entry name" value="ZN2_CY6_FUNGAL_2"/>
    <property type="match status" value="1"/>
</dbReference>
<feature type="region of interest" description="Disordered" evidence="2">
    <location>
        <begin position="57"/>
        <end position="86"/>
    </location>
</feature>
<dbReference type="PANTHER" id="PTHR38111">
    <property type="entry name" value="ZN(2)-C6 FUNGAL-TYPE DOMAIN-CONTAINING PROTEIN-RELATED"/>
    <property type="match status" value="1"/>
</dbReference>
<reference evidence="4 5" key="1">
    <citation type="submission" date="2018-05" db="EMBL/GenBank/DDBJ databases">
        <title>Genome sequencing and assembly of the regulated plant pathogen Lachnellula willkommii and related sister species for the development of diagnostic species identification markers.</title>
        <authorList>
            <person name="Giroux E."/>
            <person name="Bilodeau G."/>
        </authorList>
    </citation>
    <scope>NUCLEOTIDE SEQUENCE [LARGE SCALE GENOMIC DNA]</scope>
    <source>
        <strain evidence="4 5">CBS 160.35</strain>
    </source>
</reference>
<proteinExistence type="predicted"/>
<dbReference type="Gene3D" id="4.10.240.10">
    <property type="entry name" value="Zn(2)-C6 fungal-type DNA-binding domain"/>
    <property type="match status" value="1"/>
</dbReference>
<dbReference type="SMART" id="SM00066">
    <property type="entry name" value="GAL4"/>
    <property type="match status" value="1"/>
</dbReference>
<organism evidence="4 5">
    <name type="scientific">Lachnellula occidentalis</name>
    <dbReference type="NCBI Taxonomy" id="215460"/>
    <lineage>
        <taxon>Eukaryota</taxon>
        <taxon>Fungi</taxon>
        <taxon>Dikarya</taxon>
        <taxon>Ascomycota</taxon>
        <taxon>Pezizomycotina</taxon>
        <taxon>Leotiomycetes</taxon>
        <taxon>Helotiales</taxon>
        <taxon>Lachnaceae</taxon>
        <taxon>Lachnellula</taxon>
    </lineage>
</organism>